<dbReference type="Pfam" id="PF01035">
    <property type="entry name" value="DNA_binding_1"/>
    <property type="match status" value="1"/>
</dbReference>
<dbReference type="SUPFAM" id="SSF46767">
    <property type="entry name" value="Methylated DNA-protein cysteine methyltransferase, C-terminal domain"/>
    <property type="match status" value="1"/>
</dbReference>
<evidence type="ECO:0000313" key="12">
    <source>
        <dbReference type="EMBL" id="CAB4889755.1"/>
    </source>
</evidence>
<dbReference type="Gene3D" id="3.30.160.70">
    <property type="entry name" value="Methylated DNA-protein cysteine methyltransferase domain"/>
    <property type="match status" value="1"/>
</dbReference>
<reference evidence="12" key="1">
    <citation type="submission" date="2020-05" db="EMBL/GenBank/DDBJ databases">
        <authorList>
            <person name="Chiriac C."/>
            <person name="Salcher M."/>
            <person name="Ghai R."/>
            <person name="Kavagutti S V."/>
        </authorList>
    </citation>
    <scope>NUCLEOTIDE SEQUENCE</scope>
</reference>
<sequence>MLYETTMQSPVGELTLIASDTGLRAVLWQIEKANRIRVGAAESGGADPRGILADAVSQLGEYFAGTRTSFDLPLDPVGTGFQQSAWLALRTIAFGETVSYGEQARRMGDARKARAVGAANGRNPLSIIVPCHRVVGADGSLTGFAGGLDTKAWLLEHERSIRPR</sequence>
<evidence type="ECO:0000256" key="6">
    <source>
        <dbReference type="ARBA" id="ARBA00022679"/>
    </source>
</evidence>
<dbReference type="CDD" id="cd06445">
    <property type="entry name" value="ATase"/>
    <property type="match status" value="1"/>
</dbReference>
<proteinExistence type="inferred from homology"/>
<dbReference type="GO" id="GO:0006281">
    <property type="term" value="P:DNA repair"/>
    <property type="evidence" value="ECO:0007669"/>
    <property type="project" value="UniProtKB-KW"/>
</dbReference>
<dbReference type="EC" id="2.1.1.63" evidence="3"/>
<gene>
    <name evidence="12" type="ORF">UFOPK3376_02727</name>
</gene>
<dbReference type="GO" id="GO:0032259">
    <property type="term" value="P:methylation"/>
    <property type="evidence" value="ECO:0007669"/>
    <property type="project" value="UniProtKB-KW"/>
</dbReference>
<comment type="catalytic activity">
    <reaction evidence="9">
        <text>a 6-O-methyl-2'-deoxyguanosine in DNA + L-cysteinyl-[protein] = S-methyl-L-cysteinyl-[protein] + a 2'-deoxyguanosine in DNA</text>
        <dbReference type="Rhea" id="RHEA:24000"/>
        <dbReference type="Rhea" id="RHEA-COMP:10131"/>
        <dbReference type="Rhea" id="RHEA-COMP:10132"/>
        <dbReference type="Rhea" id="RHEA-COMP:11367"/>
        <dbReference type="Rhea" id="RHEA-COMP:11368"/>
        <dbReference type="ChEBI" id="CHEBI:29950"/>
        <dbReference type="ChEBI" id="CHEBI:82612"/>
        <dbReference type="ChEBI" id="CHEBI:85445"/>
        <dbReference type="ChEBI" id="CHEBI:85448"/>
        <dbReference type="EC" id="2.1.1.63"/>
    </reaction>
</comment>
<evidence type="ECO:0000256" key="7">
    <source>
        <dbReference type="ARBA" id="ARBA00022763"/>
    </source>
</evidence>
<evidence type="ECO:0000256" key="1">
    <source>
        <dbReference type="ARBA" id="ARBA00001286"/>
    </source>
</evidence>
<dbReference type="EMBL" id="CAFBLP010000099">
    <property type="protein sequence ID" value="CAB4889755.1"/>
    <property type="molecule type" value="Genomic_DNA"/>
</dbReference>
<evidence type="ECO:0000256" key="3">
    <source>
        <dbReference type="ARBA" id="ARBA00011918"/>
    </source>
</evidence>
<dbReference type="PANTHER" id="PTHR10815">
    <property type="entry name" value="METHYLATED-DNA--PROTEIN-CYSTEINE METHYLTRANSFERASE"/>
    <property type="match status" value="1"/>
</dbReference>
<dbReference type="SUPFAM" id="SSF53155">
    <property type="entry name" value="Methylated DNA-protein cysteine methyltransferase domain"/>
    <property type="match status" value="1"/>
</dbReference>
<dbReference type="PANTHER" id="PTHR10815:SF5">
    <property type="entry name" value="METHYLATED-DNA--PROTEIN-CYSTEINE METHYLTRANSFERASE"/>
    <property type="match status" value="1"/>
</dbReference>
<accession>A0A6J7F8L0</accession>
<dbReference type="GO" id="GO:0003908">
    <property type="term" value="F:methylated-DNA-[protein]-cysteine S-methyltransferase activity"/>
    <property type="evidence" value="ECO:0007669"/>
    <property type="project" value="UniProtKB-EC"/>
</dbReference>
<keyword evidence="6" id="KW-0808">Transferase</keyword>
<evidence type="ECO:0000256" key="8">
    <source>
        <dbReference type="ARBA" id="ARBA00023204"/>
    </source>
</evidence>
<evidence type="ECO:0000259" key="11">
    <source>
        <dbReference type="Pfam" id="PF02870"/>
    </source>
</evidence>
<keyword evidence="4" id="KW-0963">Cytoplasm</keyword>
<keyword evidence="5" id="KW-0489">Methyltransferase</keyword>
<organism evidence="12">
    <name type="scientific">freshwater metagenome</name>
    <dbReference type="NCBI Taxonomy" id="449393"/>
    <lineage>
        <taxon>unclassified sequences</taxon>
        <taxon>metagenomes</taxon>
        <taxon>ecological metagenomes</taxon>
    </lineage>
</organism>
<dbReference type="InterPro" id="IPR014048">
    <property type="entry name" value="MethylDNA_cys_MeTrfase_DNA-bd"/>
</dbReference>
<feature type="domain" description="Methylated-DNA-[protein]-cysteine S-methyltransferase DNA binding" evidence="10">
    <location>
        <begin position="81"/>
        <end position="159"/>
    </location>
</feature>
<dbReference type="NCBIfam" id="TIGR00589">
    <property type="entry name" value="ogt"/>
    <property type="match status" value="1"/>
</dbReference>
<dbReference type="FunFam" id="1.10.10.10:FF:000214">
    <property type="entry name" value="Methylated-DNA--protein-cysteine methyltransferase"/>
    <property type="match status" value="1"/>
</dbReference>
<protein>
    <recommendedName>
        <fullName evidence="3">methylated-DNA--[protein]-cysteine S-methyltransferase</fullName>
        <ecNumber evidence="3">2.1.1.63</ecNumber>
    </recommendedName>
</protein>
<dbReference type="InterPro" id="IPR008332">
    <property type="entry name" value="MethylG_MeTrfase_N"/>
</dbReference>
<dbReference type="AlphaFoldDB" id="A0A6J7F8L0"/>
<name>A0A6J7F8L0_9ZZZZ</name>
<dbReference type="InterPro" id="IPR001497">
    <property type="entry name" value="MethylDNA_cys_MeTrfase_AS"/>
</dbReference>
<dbReference type="PROSITE" id="PS00374">
    <property type="entry name" value="MGMT"/>
    <property type="match status" value="1"/>
</dbReference>
<feature type="domain" description="Methylguanine DNA methyltransferase ribonuclease-like" evidence="11">
    <location>
        <begin position="2"/>
        <end position="76"/>
    </location>
</feature>
<dbReference type="Gene3D" id="1.10.10.10">
    <property type="entry name" value="Winged helix-like DNA-binding domain superfamily/Winged helix DNA-binding domain"/>
    <property type="match status" value="1"/>
</dbReference>
<dbReference type="InterPro" id="IPR036388">
    <property type="entry name" value="WH-like_DNA-bd_sf"/>
</dbReference>
<evidence type="ECO:0000256" key="9">
    <source>
        <dbReference type="ARBA" id="ARBA00049348"/>
    </source>
</evidence>
<dbReference type="InterPro" id="IPR023546">
    <property type="entry name" value="MGMT"/>
</dbReference>
<evidence type="ECO:0000259" key="10">
    <source>
        <dbReference type="Pfam" id="PF01035"/>
    </source>
</evidence>
<evidence type="ECO:0000256" key="4">
    <source>
        <dbReference type="ARBA" id="ARBA00022490"/>
    </source>
</evidence>
<comment type="similarity">
    <text evidence="2">Belongs to the MGMT family.</text>
</comment>
<evidence type="ECO:0000256" key="2">
    <source>
        <dbReference type="ARBA" id="ARBA00008711"/>
    </source>
</evidence>
<evidence type="ECO:0000256" key="5">
    <source>
        <dbReference type="ARBA" id="ARBA00022603"/>
    </source>
</evidence>
<keyword evidence="7" id="KW-0227">DNA damage</keyword>
<comment type="catalytic activity">
    <reaction evidence="1">
        <text>a 4-O-methyl-thymidine in DNA + L-cysteinyl-[protein] = a thymidine in DNA + S-methyl-L-cysteinyl-[protein]</text>
        <dbReference type="Rhea" id="RHEA:53428"/>
        <dbReference type="Rhea" id="RHEA-COMP:10131"/>
        <dbReference type="Rhea" id="RHEA-COMP:10132"/>
        <dbReference type="Rhea" id="RHEA-COMP:13555"/>
        <dbReference type="Rhea" id="RHEA-COMP:13556"/>
        <dbReference type="ChEBI" id="CHEBI:29950"/>
        <dbReference type="ChEBI" id="CHEBI:82612"/>
        <dbReference type="ChEBI" id="CHEBI:137386"/>
        <dbReference type="ChEBI" id="CHEBI:137387"/>
        <dbReference type="EC" id="2.1.1.63"/>
    </reaction>
</comment>
<dbReference type="HAMAP" id="MF_00772">
    <property type="entry name" value="OGT"/>
    <property type="match status" value="1"/>
</dbReference>
<keyword evidence="8" id="KW-0234">DNA repair</keyword>
<dbReference type="InterPro" id="IPR036631">
    <property type="entry name" value="MGMT_N_sf"/>
</dbReference>
<dbReference type="Pfam" id="PF02870">
    <property type="entry name" value="Methyltransf_1N"/>
    <property type="match status" value="1"/>
</dbReference>
<dbReference type="InterPro" id="IPR036217">
    <property type="entry name" value="MethylDNA_cys_MeTrfase_DNAb"/>
</dbReference>